<sequence>MQQERSNAGRRKRVSNACQRCRQLKVKCSGTQPCRACTHKGCRCDFVSDDRNILVSERSQPSPHDSFLCLQDSRSLVNLRKRLDNIERNRQAPASPQDSDPSPPTLDQSSPLCLPQASRLQECVRAHHSDEALSQPLTETTQDVGATDQTVSSPDDASPEDADVSNPLVPDQPSYMSDYSGRLRYLGHSSTWSFSYQVLQMASQSAGLLSSPSASMQMHVDGQIYDVIPERQIELSPADIAHLPSLELAMYYLQSTKFRTYPLFYLFEETEFMQNIQSFYQNPSEFARMNSLWYVHFLVIMAFGKSFVGQQATIGPAGSNLFSRALSLLPDVTYLSRDPVKATEIFCSIALYLHCVDHRVAAHSYIGQAVRMAQSHGLHTDMQPVFVGDRLAYHGCRLWWTLYTLDRKLSSLMGVPNAILDEDITAPIPQVTGNDSSMTALSIHVKTSQLLGSIATTVYGPKERLNKTYLSTIRKVLKGIAGLSDELASFSSQCFGDVSRVAAHLNLGYSQCIVLTTRPILFHLYKHKVETLHAPGEFTLLPSIRELIQVLTNSAVHVANILSQLKKHSLLDILLPFDLESAYSAAFVLITACAVDAKHPLHEVSLAALLEIFDAMILAGSLAASSRKAEVEELAFSLQRQLHKDGSENDVTEPTVPNQTSDATFVGQFGLPSPGGTFFEGWSPGNLGPDSRIGDLADSLTMNELDDLWA</sequence>
<dbReference type="CDD" id="cd12148">
    <property type="entry name" value="fungal_TF_MHR"/>
    <property type="match status" value="1"/>
</dbReference>
<dbReference type="SMART" id="SM00066">
    <property type="entry name" value="GAL4"/>
    <property type="match status" value="1"/>
</dbReference>
<accession>C7YJU2</accession>
<dbReference type="GO" id="GO:0000981">
    <property type="term" value="F:DNA-binding transcription factor activity, RNA polymerase II-specific"/>
    <property type="evidence" value="ECO:0007669"/>
    <property type="project" value="InterPro"/>
</dbReference>
<keyword evidence="6" id="KW-1185">Reference proteome</keyword>
<dbReference type="PROSITE" id="PS00463">
    <property type="entry name" value="ZN2_CY6_FUNGAL_1"/>
    <property type="match status" value="1"/>
</dbReference>
<proteinExistence type="predicted"/>
<dbReference type="Proteomes" id="UP000005206">
    <property type="component" value="Chromosome 1"/>
</dbReference>
<dbReference type="KEGG" id="nhe:NECHADRAFT_75798"/>
<feature type="compositionally biased region" description="Low complexity" evidence="3">
    <location>
        <begin position="91"/>
        <end position="111"/>
    </location>
</feature>
<dbReference type="GeneID" id="9676670"/>
<reference evidence="5 6" key="1">
    <citation type="journal article" date="2009" name="PLoS Genet.">
        <title>The genome of Nectria haematococca: contribution of supernumerary chromosomes to gene expansion.</title>
        <authorList>
            <person name="Coleman J.J."/>
            <person name="Rounsley S.D."/>
            <person name="Rodriguez-Carres M."/>
            <person name="Kuo A."/>
            <person name="Wasmann C.C."/>
            <person name="Grimwood J."/>
            <person name="Schmutz J."/>
            <person name="Taga M."/>
            <person name="White G.J."/>
            <person name="Zhou S."/>
            <person name="Schwartz D.C."/>
            <person name="Freitag M."/>
            <person name="Ma L.J."/>
            <person name="Danchin E.G."/>
            <person name="Henrissat B."/>
            <person name="Coutinho P.M."/>
            <person name="Nelson D.R."/>
            <person name="Straney D."/>
            <person name="Napoli C.A."/>
            <person name="Barker B.M."/>
            <person name="Gribskov M."/>
            <person name="Rep M."/>
            <person name="Kroken S."/>
            <person name="Molnar I."/>
            <person name="Rensing C."/>
            <person name="Kennell J.C."/>
            <person name="Zamora J."/>
            <person name="Farman M.L."/>
            <person name="Selker E.U."/>
            <person name="Salamov A."/>
            <person name="Shapiro H."/>
            <person name="Pangilinan J."/>
            <person name="Lindquist E."/>
            <person name="Lamers C."/>
            <person name="Grigoriev I.V."/>
            <person name="Geiser D.M."/>
            <person name="Covert S.F."/>
            <person name="Temporini E."/>
            <person name="Vanetten H.D."/>
        </authorList>
    </citation>
    <scope>NUCLEOTIDE SEQUENCE [LARGE SCALE GENOMIC DNA]</scope>
    <source>
        <strain evidence="6">ATCC MYA-4622 / CBS 123669 / FGSC 9596 / NRRL 45880 / 77-13-4</strain>
    </source>
</reference>
<dbReference type="GO" id="GO:0006351">
    <property type="term" value="P:DNA-templated transcription"/>
    <property type="evidence" value="ECO:0007669"/>
    <property type="project" value="InterPro"/>
</dbReference>
<evidence type="ECO:0000259" key="4">
    <source>
        <dbReference type="PROSITE" id="PS50048"/>
    </source>
</evidence>
<evidence type="ECO:0000313" key="6">
    <source>
        <dbReference type="Proteomes" id="UP000005206"/>
    </source>
</evidence>
<evidence type="ECO:0000256" key="3">
    <source>
        <dbReference type="SAM" id="MobiDB-lite"/>
    </source>
</evidence>
<dbReference type="Pfam" id="PF00172">
    <property type="entry name" value="Zn_clus"/>
    <property type="match status" value="1"/>
</dbReference>
<feature type="region of interest" description="Disordered" evidence="3">
    <location>
        <begin position="130"/>
        <end position="173"/>
    </location>
</feature>
<dbReference type="GO" id="GO:0008270">
    <property type="term" value="F:zinc ion binding"/>
    <property type="evidence" value="ECO:0007669"/>
    <property type="project" value="InterPro"/>
</dbReference>
<dbReference type="OMA" id="QDIHTES"/>
<gene>
    <name evidence="5" type="ORF">NECHADRAFT_75798</name>
</gene>
<protein>
    <recommendedName>
        <fullName evidence="4">Zn(2)-C6 fungal-type domain-containing protein</fullName>
    </recommendedName>
</protein>
<dbReference type="RefSeq" id="XP_003054749.1">
    <property type="nucleotide sequence ID" value="XM_003054703.1"/>
</dbReference>
<organism evidence="5 6">
    <name type="scientific">Fusarium vanettenii (strain ATCC MYA-4622 / CBS 123669 / FGSC 9596 / NRRL 45880 / 77-13-4)</name>
    <name type="common">Fusarium solani subsp. pisi</name>
    <dbReference type="NCBI Taxonomy" id="660122"/>
    <lineage>
        <taxon>Eukaryota</taxon>
        <taxon>Fungi</taxon>
        <taxon>Dikarya</taxon>
        <taxon>Ascomycota</taxon>
        <taxon>Pezizomycotina</taxon>
        <taxon>Sordariomycetes</taxon>
        <taxon>Hypocreomycetidae</taxon>
        <taxon>Hypocreales</taxon>
        <taxon>Nectriaceae</taxon>
        <taxon>Fusarium</taxon>
        <taxon>Fusarium solani species complex</taxon>
        <taxon>Fusarium vanettenii</taxon>
    </lineage>
</organism>
<dbReference type="SMART" id="SM00906">
    <property type="entry name" value="Fungal_trans"/>
    <property type="match status" value="1"/>
</dbReference>
<dbReference type="eggNOG" id="ENOG502QTA0">
    <property type="taxonomic scope" value="Eukaryota"/>
</dbReference>
<feature type="region of interest" description="Disordered" evidence="3">
    <location>
        <begin position="86"/>
        <end position="111"/>
    </location>
</feature>
<dbReference type="OrthoDB" id="3266505at2759"/>
<dbReference type="PANTHER" id="PTHR46910">
    <property type="entry name" value="TRANSCRIPTION FACTOR PDR1"/>
    <property type="match status" value="1"/>
</dbReference>
<keyword evidence="2" id="KW-0539">Nucleus</keyword>
<evidence type="ECO:0000313" key="5">
    <source>
        <dbReference type="EMBL" id="EEU49036.1"/>
    </source>
</evidence>
<feature type="domain" description="Zn(2)-C6 fungal-type" evidence="4">
    <location>
        <begin position="17"/>
        <end position="46"/>
    </location>
</feature>
<dbReference type="PROSITE" id="PS50048">
    <property type="entry name" value="ZN2_CY6_FUNGAL_2"/>
    <property type="match status" value="1"/>
</dbReference>
<dbReference type="InterPro" id="IPR001138">
    <property type="entry name" value="Zn2Cys6_DnaBD"/>
</dbReference>
<evidence type="ECO:0000256" key="2">
    <source>
        <dbReference type="ARBA" id="ARBA00023242"/>
    </source>
</evidence>
<keyword evidence="1" id="KW-0479">Metal-binding</keyword>
<name>C7YJU2_FUSV7</name>
<dbReference type="InterPro" id="IPR007219">
    <property type="entry name" value="XnlR_reg_dom"/>
</dbReference>
<dbReference type="HOGENOM" id="CLU_006926_3_1_1"/>
<dbReference type="SUPFAM" id="SSF57701">
    <property type="entry name" value="Zn2/Cys6 DNA-binding domain"/>
    <property type="match status" value="1"/>
</dbReference>
<dbReference type="InterPro" id="IPR036864">
    <property type="entry name" value="Zn2-C6_fun-type_DNA-bd_sf"/>
</dbReference>
<dbReference type="VEuPathDB" id="FungiDB:NECHADRAFT_75798"/>
<dbReference type="CDD" id="cd00067">
    <property type="entry name" value="GAL4"/>
    <property type="match status" value="1"/>
</dbReference>
<dbReference type="EMBL" id="GG698896">
    <property type="protein sequence ID" value="EEU49036.1"/>
    <property type="molecule type" value="Genomic_DNA"/>
</dbReference>
<dbReference type="Pfam" id="PF04082">
    <property type="entry name" value="Fungal_trans"/>
    <property type="match status" value="1"/>
</dbReference>
<dbReference type="PANTHER" id="PTHR46910:SF32">
    <property type="entry name" value="TRANSCRIPTION FACTOR DOMAIN-CONTAINING PROTEIN-RELATED"/>
    <property type="match status" value="1"/>
</dbReference>
<dbReference type="Gene3D" id="4.10.240.10">
    <property type="entry name" value="Zn(2)-C6 fungal-type DNA-binding domain"/>
    <property type="match status" value="1"/>
</dbReference>
<feature type="compositionally biased region" description="Polar residues" evidence="3">
    <location>
        <begin position="135"/>
        <end position="150"/>
    </location>
</feature>
<dbReference type="AlphaFoldDB" id="C7YJU2"/>
<evidence type="ECO:0000256" key="1">
    <source>
        <dbReference type="ARBA" id="ARBA00022723"/>
    </source>
</evidence>
<dbReference type="InParanoid" id="C7YJU2"/>
<dbReference type="InterPro" id="IPR050987">
    <property type="entry name" value="AtrR-like"/>
</dbReference>
<dbReference type="GO" id="GO:0003677">
    <property type="term" value="F:DNA binding"/>
    <property type="evidence" value="ECO:0007669"/>
    <property type="project" value="InterPro"/>
</dbReference>